<proteinExistence type="predicted"/>
<evidence type="ECO:0000259" key="4">
    <source>
        <dbReference type="PROSITE" id="PS51459"/>
    </source>
</evidence>
<evidence type="ECO:0000256" key="3">
    <source>
        <dbReference type="PIRSR" id="PIRSR640198-3"/>
    </source>
</evidence>
<evidence type="ECO:0000313" key="6">
    <source>
        <dbReference type="Proteomes" id="UP000516388"/>
    </source>
</evidence>
<evidence type="ECO:0000256" key="1">
    <source>
        <dbReference type="PIRSR" id="PIRSR640198-1"/>
    </source>
</evidence>
<dbReference type="Pfam" id="PF02661">
    <property type="entry name" value="Fic"/>
    <property type="match status" value="1"/>
</dbReference>
<dbReference type="KEGG" id="gza:IC807_17380"/>
<dbReference type="PANTHER" id="PTHR13504">
    <property type="entry name" value="FIDO DOMAIN-CONTAINING PROTEIN DDB_G0283145"/>
    <property type="match status" value="1"/>
</dbReference>
<dbReference type="AlphaFoldDB" id="A0A7H1RUW3"/>
<gene>
    <name evidence="5" type="ORF">IC807_17380</name>
</gene>
<reference evidence="5 6" key="1">
    <citation type="submission" date="2020-09" db="EMBL/GenBank/DDBJ databases">
        <title>Complete Geobacillus genomes through the use of hybrid genome assembly.</title>
        <authorList>
            <person name="Vera D.L."/>
            <person name="Venkateswaran K."/>
            <person name="Singh N.K."/>
            <person name="Landry K."/>
        </authorList>
    </citation>
    <scope>NUCLEOTIDE SEQUENCE [LARGE SCALE GENOMIC DNA]</scope>
    <source>
        <strain evidence="5 6">SURF-189</strain>
    </source>
</reference>
<dbReference type="EMBL" id="CP061470">
    <property type="protein sequence ID" value="QNU18052.1"/>
    <property type="molecule type" value="Genomic_DNA"/>
</dbReference>
<evidence type="ECO:0000313" key="5">
    <source>
        <dbReference type="EMBL" id="QNU18052.1"/>
    </source>
</evidence>
<protein>
    <submittedName>
        <fullName evidence="5">Fic family protein</fullName>
    </submittedName>
</protein>
<feature type="site" description="Important for autoinhibition of adenylyltransferase activity" evidence="3">
    <location>
        <position position="42"/>
    </location>
</feature>
<name>A0A7H1RUW3_9BACL</name>
<feature type="domain" description="Fido" evidence="4">
    <location>
        <begin position="92"/>
        <end position="231"/>
    </location>
</feature>
<feature type="active site" evidence="1">
    <location>
        <position position="171"/>
    </location>
</feature>
<keyword evidence="2" id="KW-0547">Nucleotide-binding</keyword>
<dbReference type="Proteomes" id="UP000516388">
    <property type="component" value="Chromosome"/>
</dbReference>
<dbReference type="PANTHER" id="PTHR13504:SF38">
    <property type="entry name" value="FIDO DOMAIN-CONTAINING PROTEIN"/>
    <property type="match status" value="1"/>
</dbReference>
<dbReference type="SUPFAM" id="SSF140931">
    <property type="entry name" value="Fic-like"/>
    <property type="match status" value="1"/>
</dbReference>
<evidence type="ECO:0000256" key="2">
    <source>
        <dbReference type="PIRSR" id="PIRSR640198-2"/>
    </source>
</evidence>
<dbReference type="RefSeq" id="WP_033005429.1">
    <property type="nucleotide sequence ID" value="NZ_CP061470.1"/>
</dbReference>
<dbReference type="Gene3D" id="1.10.3290.10">
    <property type="entry name" value="Fido-like domain"/>
    <property type="match status" value="1"/>
</dbReference>
<dbReference type="GO" id="GO:0005524">
    <property type="term" value="F:ATP binding"/>
    <property type="evidence" value="ECO:0007669"/>
    <property type="project" value="UniProtKB-KW"/>
</dbReference>
<organism evidence="5 6">
    <name type="scientific">Geobacillus zalihae</name>
    <dbReference type="NCBI Taxonomy" id="213419"/>
    <lineage>
        <taxon>Bacteria</taxon>
        <taxon>Bacillati</taxon>
        <taxon>Bacillota</taxon>
        <taxon>Bacilli</taxon>
        <taxon>Bacillales</taxon>
        <taxon>Anoxybacillaceae</taxon>
        <taxon>Geobacillus</taxon>
    </lineage>
</organism>
<keyword evidence="6" id="KW-1185">Reference proteome</keyword>
<keyword evidence="2" id="KW-0067">ATP-binding</keyword>
<sequence length="249" mass="28814">MFAKIDELKQRLDALRPLPPGLVKNLRESFRIEWTYHSNAIEGNTLTLLETKLVVEEGITIGGKRLKEHLEAINHAEAIDFIEELVANKEHLTEHVLKQVHYLVLKSIDNENAGKYRTYNVRISGSSYTPPHFLHVQDEMNRLFSWYETNQYALHPIELAARFHFQLVSIHPFADGNGRTARLMMNFILMQHGYPPAIVKANPEQRRKYYETLEKASVEGEVTPFIQLIAACVEESLRHYLYALGMEDE</sequence>
<dbReference type="PROSITE" id="PS51459">
    <property type="entry name" value="FIDO"/>
    <property type="match status" value="1"/>
</dbReference>
<feature type="binding site" evidence="2">
    <location>
        <begin position="175"/>
        <end position="182"/>
    </location>
    <ligand>
        <name>ATP</name>
        <dbReference type="ChEBI" id="CHEBI:30616"/>
    </ligand>
</feature>
<feature type="binding site" evidence="2">
    <location>
        <begin position="209"/>
        <end position="210"/>
    </location>
    <ligand>
        <name>ATP</name>
        <dbReference type="ChEBI" id="CHEBI:30616"/>
    </ligand>
</feature>
<dbReference type="InterPro" id="IPR003812">
    <property type="entry name" value="Fido"/>
</dbReference>
<accession>A0A7H1RUW3</accession>
<dbReference type="InterPro" id="IPR040198">
    <property type="entry name" value="Fido_containing"/>
</dbReference>
<dbReference type="InterPro" id="IPR036597">
    <property type="entry name" value="Fido-like_dom_sf"/>
</dbReference>